<dbReference type="EMBL" id="PPSL01000021">
    <property type="protein sequence ID" value="PQJ08710.1"/>
    <property type="molecule type" value="Genomic_DNA"/>
</dbReference>
<reference evidence="1 2" key="1">
    <citation type="submission" date="2018-01" db="EMBL/GenBank/DDBJ databases">
        <title>A novel member of the phylum Bacteroidetes isolated from glacier ice.</title>
        <authorList>
            <person name="Liu Q."/>
            <person name="Xin Y.-H."/>
        </authorList>
    </citation>
    <scope>NUCLEOTIDE SEQUENCE [LARGE SCALE GENOMIC DNA]</scope>
    <source>
        <strain evidence="1 2">RB1R16</strain>
    </source>
</reference>
<proteinExistence type="predicted"/>
<protein>
    <submittedName>
        <fullName evidence="1">Uncharacterized protein</fullName>
    </submittedName>
</protein>
<comment type="caution">
    <text evidence="1">The sequence shown here is derived from an EMBL/GenBank/DDBJ whole genome shotgun (WGS) entry which is preliminary data.</text>
</comment>
<dbReference type="AlphaFoldDB" id="A0A2S7SP92"/>
<accession>A0A2S7SP92</accession>
<evidence type="ECO:0000313" key="1">
    <source>
        <dbReference type="EMBL" id="PQJ08710.1"/>
    </source>
</evidence>
<feature type="non-terminal residue" evidence="1">
    <location>
        <position position="398"/>
    </location>
</feature>
<sequence length="398" mass="39948">GGPSPAAAQSNTVDYQVAATSITAGTWTNAPALTFTSPVFSTTAAALDGNATANRTAISSTISTTVAPGQEVWIRMVDINDASNDHGLSMDDLTVTAIYAADYYSLAGSNNLDNIATWGTNTNGTGSNPSNFTTAGQVFHVANGNTGTFSGSSWTVSGGGAKIALDAATDLAIGSSTTVTAIIDVAAGRTLTISNATLPTLGSLDATSTIVYNGLNFTSTSLLPNTTSNAVSYGNLVLNNTSVAMPTSAVDLTIRGNMTLSGTSPFAGGDSTSSTNGYNLVTSGTANQTISGNGNIFYVRNIDINNTAGSKTGTVTLASNTPILAGNSFRMNITGAANRFSDGGNTIKVFNNASMGGDALGYNLTGTLYMAATTASGNTNIRGYVSGAAVSTVAAVPV</sequence>
<dbReference type="OrthoDB" id="927019at2"/>
<organism evidence="1 2">
    <name type="scientific">Flavipsychrobacter stenotrophus</name>
    <dbReference type="NCBI Taxonomy" id="2077091"/>
    <lineage>
        <taxon>Bacteria</taxon>
        <taxon>Pseudomonadati</taxon>
        <taxon>Bacteroidota</taxon>
        <taxon>Chitinophagia</taxon>
        <taxon>Chitinophagales</taxon>
        <taxon>Chitinophagaceae</taxon>
        <taxon>Flavipsychrobacter</taxon>
    </lineage>
</organism>
<evidence type="ECO:0000313" key="2">
    <source>
        <dbReference type="Proteomes" id="UP000239872"/>
    </source>
</evidence>
<feature type="non-terminal residue" evidence="1">
    <location>
        <position position="1"/>
    </location>
</feature>
<gene>
    <name evidence="1" type="ORF">CJD36_022870</name>
</gene>
<keyword evidence="2" id="KW-1185">Reference proteome</keyword>
<dbReference type="Proteomes" id="UP000239872">
    <property type="component" value="Unassembled WGS sequence"/>
</dbReference>
<name>A0A2S7SP92_9BACT</name>
<dbReference type="RefSeq" id="WP_161499429.1">
    <property type="nucleotide sequence ID" value="NZ_PPSL01000021.1"/>
</dbReference>